<dbReference type="Pfam" id="PF00787">
    <property type="entry name" value="PX"/>
    <property type="match status" value="1"/>
</dbReference>
<dbReference type="PANTHER" id="PTHR47194">
    <property type="entry name" value="SORTING NEXIN-29-RELATED"/>
    <property type="match status" value="1"/>
</dbReference>
<dbReference type="EMBL" id="LJIJ01000115">
    <property type="protein sequence ID" value="ODN02360.1"/>
    <property type="molecule type" value="Genomic_DNA"/>
</dbReference>
<evidence type="ECO:0000313" key="4">
    <source>
        <dbReference type="EMBL" id="ODN02360.1"/>
    </source>
</evidence>
<feature type="region of interest" description="Disordered" evidence="2">
    <location>
        <begin position="262"/>
        <end position="320"/>
    </location>
</feature>
<keyword evidence="5" id="KW-1185">Reference proteome</keyword>
<dbReference type="Proteomes" id="UP000094527">
    <property type="component" value="Unassembled WGS sequence"/>
</dbReference>
<dbReference type="SMART" id="SM00312">
    <property type="entry name" value="PX"/>
    <property type="match status" value="1"/>
</dbReference>
<feature type="compositionally biased region" description="Polar residues" evidence="2">
    <location>
        <begin position="262"/>
        <end position="276"/>
    </location>
</feature>
<dbReference type="AlphaFoldDB" id="A0A1D2NAT1"/>
<organism evidence="4 5">
    <name type="scientific">Orchesella cincta</name>
    <name type="common">Springtail</name>
    <name type="synonym">Podura cincta</name>
    <dbReference type="NCBI Taxonomy" id="48709"/>
    <lineage>
        <taxon>Eukaryota</taxon>
        <taxon>Metazoa</taxon>
        <taxon>Ecdysozoa</taxon>
        <taxon>Arthropoda</taxon>
        <taxon>Hexapoda</taxon>
        <taxon>Collembola</taxon>
        <taxon>Entomobryomorpha</taxon>
        <taxon>Entomobryoidea</taxon>
        <taxon>Orchesellidae</taxon>
        <taxon>Orchesellinae</taxon>
        <taxon>Orchesella</taxon>
    </lineage>
</organism>
<feature type="compositionally biased region" description="Polar residues" evidence="2">
    <location>
        <begin position="493"/>
        <end position="516"/>
    </location>
</feature>
<comment type="caution">
    <text evidence="4">The sequence shown here is derived from an EMBL/GenBank/DDBJ whole genome shotgun (WGS) entry which is preliminary data.</text>
</comment>
<dbReference type="InterPro" id="IPR001683">
    <property type="entry name" value="PX_dom"/>
</dbReference>
<dbReference type="Gene3D" id="3.30.1520.10">
    <property type="entry name" value="Phox-like domain"/>
    <property type="match status" value="1"/>
</dbReference>
<gene>
    <name evidence="4" type="ORF">Ocin01_04348</name>
</gene>
<dbReference type="STRING" id="48709.A0A1D2NAT1"/>
<feature type="region of interest" description="Disordered" evidence="2">
    <location>
        <begin position="418"/>
        <end position="449"/>
    </location>
</feature>
<keyword evidence="1" id="KW-0175">Coiled coil</keyword>
<accession>A0A1D2NAT1</accession>
<name>A0A1D2NAT1_ORCCI</name>
<dbReference type="GO" id="GO:0035091">
    <property type="term" value="F:phosphatidylinositol binding"/>
    <property type="evidence" value="ECO:0007669"/>
    <property type="project" value="InterPro"/>
</dbReference>
<evidence type="ECO:0000256" key="1">
    <source>
        <dbReference type="SAM" id="Coils"/>
    </source>
</evidence>
<proteinExistence type="predicted"/>
<feature type="region of interest" description="Disordered" evidence="2">
    <location>
        <begin position="493"/>
        <end position="518"/>
    </location>
</feature>
<evidence type="ECO:0000313" key="5">
    <source>
        <dbReference type="Proteomes" id="UP000094527"/>
    </source>
</evidence>
<protein>
    <submittedName>
        <fullName evidence="4">Kinesin-like protein KIF16B</fullName>
    </submittedName>
</protein>
<dbReference type="InterPro" id="IPR036871">
    <property type="entry name" value="PX_dom_sf"/>
</dbReference>
<dbReference type="PROSITE" id="PS50195">
    <property type="entry name" value="PX"/>
    <property type="match status" value="1"/>
</dbReference>
<dbReference type="SUPFAM" id="SSF64268">
    <property type="entry name" value="PX domain"/>
    <property type="match status" value="1"/>
</dbReference>
<feature type="coiled-coil region" evidence="1">
    <location>
        <begin position="163"/>
        <end position="197"/>
    </location>
</feature>
<evidence type="ECO:0000256" key="2">
    <source>
        <dbReference type="SAM" id="MobiDB-lite"/>
    </source>
</evidence>
<dbReference type="PANTHER" id="PTHR47194:SF3">
    <property type="entry name" value="SORTING NEXIN 29"/>
    <property type="match status" value="1"/>
</dbReference>
<sequence length="677" mass="76494">MNQIETEAVKIETLRASLDSKQQEVVTLENRLSEDLATKLDQSHSEIKQLLVMDDTKFQEYVDEQSRKINQWKSNTYNALLKQKGNIHDKLTELSENLTSCTDEEQKTKLQMQEQELQSQASKIFEEIACLDDSYQKNKADLNEKTKALMDSRQAYSVKSAEYKKLESDIESGIAKMEASEDKIARLEADLVQIADQEKLIVSQLVHIDSSKQKLLTIIENTEGEAPVDPRRKQLSLDISKEELTSSEREAFITALSTTSDISNSTHWSTPRNSISTDHKELNGISLTSTPIHKASSESSRDSSPSRLTRKNNDFNILKSEEMSPISRASAYAQKLITPPGGRLSETLTPSETILELKRLVDQINEQKAVVLECLENDCDKEELNGHMAILQELRNRYLEIEALLDTGSRQRWLSFDEDSNLDGDKGDDSTAANDSEYDDSEIQSSITDQDEHIQMLVEQRVESRLRQIFEELKKGHKPLLLLREQYIRNQNSRRSMPTGLNNTSGSDDDASSPTPNAVIPRSASLSSGLWPGLAQGEGVIPGILDIIIPTYFLRGSGTAAHFQYEVCITTTLERWTVLRRYQRFRDLHNCMRKKYGSKVSDIPFPPKKFFGRRSESLAKERRKLLEGYLWALLQVCATIPYCPLNNCSPAKVKDALVSFSSFFQNGVSESTNCGPT</sequence>
<feature type="domain" description="PX" evidence="3">
    <location>
        <begin position="543"/>
        <end position="670"/>
    </location>
</feature>
<dbReference type="OrthoDB" id="3176171at2759"/>
<dbReference type="OMA" id="CATIPYC"/>
<reference evidence="4 5" key="1">
    <citation type="journal article" date="2016" name="Genome Biol. Evol.">
        <title>Gene Family Evolution Reflects Adaptation to Soil Environmental Stressors in the Genome of the Collembolan Orchesella cincta.</title>
        <authorList>
            <person name="Faddeeva-Vakhrusheva A."/>
            <person name="Derks M.F."/>
            <person name="Anvar S.Y."/>
            <person name="Agamennone V."/>
            <person name="Suring W."/>
            <person name="Smit S."/>
            <person name="van Straalen N.M."/>
            <person name="Roelofs D."/>
        </authorList>
    </citation>
    <scope>NUCLEOTIDE SEQUENCE [LARGE SCALE GENOMIC DNA]</scope>
    <source>
        <tissue evidence="4">Mixed pool</tissue>
    </source>
</reference>
<evidence type="ECO:0000259" key="3">
    <source>
        <dbReference type="PROSITE" id="PS50195"/>
    </source>
</evidence>